<dbReference type="SMART" id="SM00382">
    <property type="entry name" value="AAA"/>
    <property type="match status" value="1"/>
</dbReference>
<keyword evidence="3 5" id="KW-0547">Nucleotide-binding</keyword>
<comment type="similarity">
    <text evidence="1 5">Belongs to the ABC transporter superfamily.</text>
</comment>
<keyword evidence="5" id="KW-0472">Membrane</keyword>
<dbReference type="NCBIfam" id="TIGR01186">
    <property type="entry name" value="proV"/>
    <property type="match status" value="1"/>
</dbReference>
<comment type="catalytic activity">
    <reaction evidence="5">
        <text>a quaternary ammonium(out) + ATP + H2O = a quaternary ammonium(in) + ADP + phosphate + H(+)</text>
        <dbReference type="Rhea" id="RHEA:11036"/>
        <dbReference type="ChEBI" id="CHEBI:15377"/>
        <dbReference type="ChEBI" id="CHEBI:15378"/>
        <dbReference type="ChEBI" id="CHEBI:30616"/>
        <dbReference type="ChEBI" id="CHEBI:35267"/>
        <dbReference type="ChEBI" id="CHEBI:43474"/>
        <dbReference type="ChEBI" id="CHEBI:456216"/>
    </reaction>
</comment>
<accession>A0ABY6DD51</accession>
<keyword evidence="5" id="KW-0997">Cell inner membrane</keyword>
<dbReference type="GO" id="GO:0005524">
    <property type="term" value="F:ATP binding"/>
    <property type="evidence" value="ECO:0007669"/>
    <property type="project" value="UniProtKB-KW"/>
</dbReference>
<gene>
    <name evidence="7" type="ORF">N7U68_11505</name>
</gene>
<evidence type="ECO:0000256" key="1">
    <source>
        <dbReference type="ARBA" id="ARBA00005417"/>
    </source>
</evidence>
<evidence type="ECO:0000313" key="7">
    <source>
        <dbReference type="EMBL" id="UXX81755.1"/>
    </source>
</evidence>
<keyword evidence="2 5" id="KW-0813">Transport</keyword>
<dbReference type="PANTHER" id="PTHR43869">
    <property type="entry name" value="GLYCINE BETAINE/PROLINE BETAINE TRANSPORT SYSTEM ATP-BINDING PROTEIN PROV"/>
    <property type="match status" value="1"/>
</dbReference>
<evidence type="ECO:0000256" key="3">
    <source>
        <dbReference type="ARBA" id="ARBA00022741"/>
    </source>
</evidence>
<evidence type="ECO:0000256" key="4">
    <source>
        <dbReference type="ARBA" id="ARBA00022840"/>
    </source>
</evidence>
<dbReference type="EMBL" id="CP106738">
    <property type="protein sequence ID" value="UXX81755.1"/>
    <property type="molecule type" value="Genomic_DNA"/>
</dbReference>
<dbReference type="InterPro" id="IPR027417">
    <property type="entry name" value="P-loop_NTPase"/>
</dbReference>
<dbReference type="Pfam" id="PF00005">
    <property type="entry name" value="ABC_tran"/>
    <property type="match status" value="1"/>
</dbReference>
<dbReference type="PROSITE" id="PS50893">
    <property type="entry name" value="ABC_TRANSPORTER_2"/>
    <property type="match status" value="1"/>
</dbReference>
<dbReference type="SUPFAM" id="SSF54631">
    <property type="entry name" value="CBS-domain pair"/>
    <property type="match status" value="1"/>
</dbReference>
<dbReference type="CDD" id="cd03294">
    <property type="entry name" value="ABC_Pro_Gly_Betaine"/>
    <property type="match status" value="1"/>
</dbReference>
<dbReference type="PANTHER" id="PTHR43869:SF1">
    <property type="entry name" value="GLYCINE BETAINE_PROLINE BETAINE TRANSPORT SYSTEM ATP-BINDING PROTEIN PROV"/>
    <property type="match status" value="1"/>
</dbReference>
<dbReference type="InterPro" id="IPR017871">
    <property type="entry name" value="ABC_transporter-like_CS"/>
</dbReference>
<dbReference type="Proteomes" id="UP001064087">
    <property type="component" value="Chromosome"/>
</dbReference>
<dbReference type="InterPro" id="IPR046342">
    <property type="entry name" value="CBS_dom_sf"/>
</dbReference>
<reference evidence="7" key="1">
    <citation type="submission" date="2022-10" db="EMBL/GenBank/DDBJ databases">
        <title>Roseovarius pelagicus sp. nov., isolated from Arctic seawater.</title>
        <authorList>
            <person name="Hong Y.W."/>
            <person name="Hwang C.Y."/>
        </authorList>
    </citation>
    <scope>NUCLEOTIDE SEQUENCE</scope>
    <source>
        <strain evidence="7">HL-MP18</strain>
    </source>
</reference>
<keyword evidence="5" id="KW-1003">Cell membrane</keyword>
<proteinExistence type="inferred from homology"/>
<dbReference type="EC" id="7.6.2.9" evidence="5"/>
<dbReference type="InterPro" id="IPR005892">
    <property type="entry name" value="Gly-betaine_transp_ATP-bd"/>
</dbReference>
<dbReference type="SUPFAM" id="SSF52540">
    <property type="entry name" value="P-loop containing nucleoside triphosphate hydrolases"/>
    <property type="match status" value="1"/>
</dbReference>
<protein>
    <recommendedName>
        <fullName evidence="5">Quaternary amine transport ATP-binding protein</fullName>
        <ecNumber evidence="5">7.6.2.9</ecNumber>
    </recommendedName>
</protein>
<keyword evidence="8" id="KW-1185">Reference proteome</keyword>
<dbReference type="Gene3D" id="3.40.50.300">
    <property type="entry name" value="P-loop containing nucleotide triphosphate hydrolases"/>
    <property type="match status" value="1"/>
</dbReference>
<comment type="subunit">
    <text evidence="5">The complex is probably composed of two ATP-binding proteins, two transmembrane proteins and a solute-binding protein.</text>
</comment>
<name>A0ABY6DD51_9RHOB</name>
<evidence type="ECO:0000259" key="6">
    <source>
        <dbReference type="PROSITE" id="PS50893"/>
    </source>
</evidence>
<evidence type="ECO:0000256" key="2">
    <source>
        <dbReference type="ARBA" id="ARBA00022448"/>
    </source>
</evidence>
<keyword evidence="4 5" id="KW-0067">ATP-binding</keyword>
<comment type="subcellular location">
    <subcellularLocation>
        <location evidence="5">Cell inner membrane</location>
        <topology evidence="5">Peripheral membrane protein</topology>
    </subcellularLocation>
</comment>
<sequence>MTSKLEISHLYKVYGNRPDEAMALIDQDVHPSEILAKTEQVAAVLDVSFKVKEGEIFTIMGLSGSGKSTLVRCLNRLIEPTRGNVFIDGEDILNKSRAELREVRRTKISMVFQNFALLPHKTVLDNVQFGLSVRGESVDICRSKALEALAQVGLSDWAGHYPDNLSGGMKQRVGLARALASDPDILLMDEPFSALDPLIRDELQRELLKLQRDIKKTIVFITHDFLEAVKLSDHLAVMRDGRFVQVGTPQEIVLTPVDDYVRNFAKEMDRSRILTAGMLADTIDTVKIRSDSTVNQAEELMHIAGRRHGALIDDAGRMQALISADALFGAPRDDMAADHRSMPSCASRSIDCLLADLYPLFANRQPVAVCAEDGTHMALLEATDVLQMLSGIDGAEASETSVETTLNDIEKKALIS</sequence>
<dbReference type="InterPro" id="IPR051921">
    <property type="entry name" value="ABC_osmolyte_uptake_ATP-bind"/>
</dbReference>
<dbReference type="PROSITE" id="PS00211">
    <property type="entry name" value="ABC_TRANSPORTER_1"/>
    <property type="match status" value="1"/>
</dbReference>
<organism evidence="7 8">
    <name type="scientific">Roseovarius pelagicus</name>
    <dbReference type="NCBI Taxonomy" id="2980108"/>
    <lineage>
        <taxon>Bacteria</taxon>
        <taxon>Pseudomonadati</taxon>
        <taxon>Pseudomonadota</taxon>
        <taxon>Alphaproteobacteria</taxon>
        <taxon>Rhodobacterales</taxon>
        <taxon>Roseobacteraceae</taxon>
        <taxon>Roseovarius</taxon>
    </lineage>
</organism>
<evidence type="ECO:0000313" key="8">
    <source>
        <dbReference type="Proteomes" id="UP001064087"/>
    </source>
</evidence>
<feature type="domain" description="ABC transporter" evidence="6">
    <location>
        <begin position="29"/>
        <end position="265"/>
    </location>
</feature>
<evidence type="ECO:0000256" key="5">
    <source>
        <dbReference type="RuleBase" id="RU369116"/>
    </source>
</evidence>
<dbReference type="InterPro" id="IPR003593">
    <property type="entry name" value="AAA+_ATPase"/>
</dbReference>
<dbReference type="InterPro" id="IPR003439">
    <property type="entry name" value="ABC_transporter-like_ATP-bd"/>
</dbReference>